<accession>A0A8T0BLZ9</accession>
<feature type="compositionally biased region" description="Polar residues" evidence="1">
    <location>
        <begin position="171"/>
        <end position="184"/>
    </location>
</feature>
<dbReference type="Proteomes" id="UP000606274">
    <property type="component" value="Unassembled WGS sequence"/>
</dbReference>
<keyword evidence="3" id="KW-1185">Reference proteome</keyword>
<feature type="region of interest" description="Disordered" evidence="1">
    <location>
        <begin position="171"/>
        <end position="223"/>
    </location>
</feature>
<reference evidence="2" key="1">
    <citation type="submission" date="2020-08" db="EMBL/GenBank/DDBJ databases">
        <title>Chromosome-level assembly of Southern catfish (Silurus meridionalis) provides insights into visual adaptation to the nocturnal and benthic lifestyles.</title>
        <authorList>
            <person name="Zhang Y."/>
            <person name="Wang D."/>
            <person name="Peng Z."/>
        </authorList>
    </citation>
    <scope>NUCLEOTIDE SEQUENCE</scope>
    <source>
        <strain evidence="2">SWU-2019-XX</strain>
        <tissue evidence="2">Muscle</tissue>
    </source>
</reference>
<dbReference type="EMBL" id="JABFDY010000004">
    <property type="protein sequence ID" value="KAF7707935.1"/>
    <property type="molecule type" value="Genomic_DNA"/>
</dbReference>
<evidence type="ECO:0000313" key="3">
    <source>
        <dbReference type="Proteomes" id="UP000606274"/>
    </source>
</evidence>
<gene>
    <name evidence="2" type="ORF">HF521_016992</name>
</gene>
<proteinExistence type="predicted"/>
<comment type="caution">
    <text evidence="2">The sequence shown here is derived from an EMBL/GenBank/DDBJ whole genome shotgun (WGS) entry which is preliminary data.</text>
</comment>
<dbReference type="AlphaFoldDB" id="A0A8T0BLZ9"/>
<feature type="compositionally biased region" description="Polar residues" evidence="1">
    <location>
        <begin position="270"/>
        <end position="292"/>
    </location>
</feature>
<evidence type="ECO:0000256" key="1">
    <source>
        <dbReference type="SAM" id="MobiDB-lite"/>
    </source>
</evidence>
<protein>
    <submittedName>
        <fullName evidence="2">Uncharacterized protein</fullName>
    </submittedName>
</protein>
<sequence>MTASSPEEQMLYYYSAPVHVVPPQQYSVHPTGFNTCYTLLPEPTTPTNVSAAGMFYYNDQAVYNQTPFPMVPPLQQHPSTKRKRKTVRVLTLCFNEQLESYSVKSAALDDAEKSTSSAEPGPAQAVTPKPDKTEPVHVPPEVPASALFTIDEPKQTRLLVLTTPNRSESIWLQQKHQQMRSSAGSRAKNEPEPSSEDESNDGVLSPVEEPNNTTMHKPEMENKRTQYSRDFLLSIQFMPDCMQKPEGLPSIPDVVLHKCNQNKLPPDPQGLSSRDSNISNIPAGTGSSCFNF</sequence>
<evidence type="ECO:0000313" key="2">
    <source>
        <dbReference type="EMBL" id="KAF7707935.1"/>
    </source>
</evidence>
<feature type="region of interest" description="Disordered" evidence="1">
    <location>
        <begin position="111"/>
        <end position="139"/>
    </location>
</feature>
<feature type="region of interest" description="Disordered" evidence="1">
    <location>
        <begin position="265"/>
        <end position="292"/>
    </location>
</feature>
<organism evidence="2 3">
    <name type="scientific">Silurus meridionalis</name>
    <name type="common">Southern catfish</name>
    <name type="synonym">Silurus soldatovi meridionalis</name>
    <dbReference type="NCBI Taxonomy" id="175797"/>
    <lineage>
        <taxon>Eukaryota</taxon>
        <taxon>Metazoa</taxon>
        <taxon>Chordata</taxon>
        <taxon>Craniata</taxon>
        <taxon>Vertebrata</taxon>
        <taxon>Euteleostomi</taxon>
        <taxon>Actinopterygii</taxon>
        <taxon>Neopterygii</taxon>
        <taxon>Teleostei</taxon>
        <taxon>Ostariophysi</taxon>
        <taxon>Siluriformes</taxon>
        <taxon>Siluridae</taxon>
        <taxon>Silurus</taxon>
    </lineage>
</organism>
<name>A0A8T0BLZ9_SILME</name>